<reference evidence="2" key="1">
    <citation type="submission" date="2017-06" db="EMBL/GenBank/DDBJ databases">
        <authorList>
            <person name="Varghese N."/>
            <person name="Submissions S."/>
        </authorList>
    </citation>
    <scope>NUCLEOTIDE SEQUENCE [LARGE SCALE GENOMIC DNA]</scope>
    <source>
        <strain evidence="2">DSM 46839</strain>
    </source>
</reference>
<organism evidence="1 2">
    <name type="scientific">Geodermatophilus pulveris</name>
    <dbReference type="NCBI Taxonomy" id="1564159"/>
    <lineage>
        <taxon>Bacteria</taxon>
        <taxon>Bacillati</taxon>
        <taxon>Actinomycetota</taxon>
        <taxon>Actinomycetes</taxon>
        <taxon>Geodermatophilales</taxon>
        <taxon>Geodermatophilaceae</taxon>
        <taxon>Geodermatophilus</taxon>
    </lineage>
</organism>
<dbReference type="EMBL" id="FZOO01000008">
    <property type="protein sequence ID" value="SNS79204.1"/>
    <property type="molecule type" value="Genomic_DNA"/>
</dbReference>
<accession>A0A239HG18</accession>
<gene>
    <name evidence="1" type="ORF">SAMN06893096_10842</name>
</gene>
<protein>
    <submittedName>
        <fullName evidence="1">Uncharacterized protein</fullName>
    </submittedName>
</protein>
<dbReference type="AlphaFoldDB" id="A0A239HG18"/>
<proteinExistence type="predicted"/>
<evidence type="ECO:0000313" key="1">
    <source>
        <dbReference type="EMBL" id="SNS79204.1"/>
    </source>
</evidence>
<sequence length="86" mass="9762">MHERIHRVARPLSEAGDRPLHVHARYSRDEALAAFGLEDLNGTWGSGVRWVPSDRTDVFFVTLQKTEAHFSPTTMYADHAITPTLF</sequence>
<name>A0A239HG18_9ACTN</name>
<keyword evidence="2" id="KW-1185">Reference proteome</keyword>
<dbReference type="Proteomes" id="UP000198373">
    <property type="component" value="Unassembled WGS sequence"/>
</dbReference>
<evidence type="ECO:0000313" key="2">
    <source>
        <dbReference type="Proteomes" id="UP000198373"/>
    </source>
</evidence>